<keyword evidence="1" id="KW-0472">Membrane</keyword>
<reference evidence="2 3" key="1">
    <citation type="submission" date="2019-10" db="EMBL/GenBank/DDBJ databases">
        <title>Genome sequence of Phaeocystidibacter marisrubri JCM30614 (type strain).</title>
        <authorList>
            <person name="Bowman J.P."/>
        </authorList>
    </citation>
    <scope>NUCLEOTIDE SEQUENCE [LARGE SCALE GENOMIC DNA]</scope>
    <source>
        <strain evidence="2 3">JCM 30614</strain>
    </source>
</reference>
<feature type="transmembrane region" description="Helical" evidence="1">
    <location>
        <begin position="123"/>
        <end position="143"/>
    </location>
</feature>
<proteinExistence type="predicted"/>
<dbReference type="NCBIfam" id="TIGR04127">
    <property type="entry name" value="flavo_near_exo"/>
    <property type="match status" value="1"/>
</dbReference>
<dbReference type="AlphaFoldDB" id="A0A6L3ZIS7"/>
<organism evidence="2 3">
    <name type="scientific">Phaeocystidibacter marisrubri</name>
    <dbReference type="NCBI Taxonomy" id="1577780"/>
    <lineage>
        <taxon>Bacteria</taxon>
        <taxon>Pseudomonadati</taxon>
        <taxon>Bacteroidota</taxon>
        <taxon>Flavobacteriia</taxon>
        <taxon>Flavobacteriales</taxon>
        <taxon>Phaeocystidibacteraceae</taxon>
        <taxon>Phaeocystidibacter</taxon>
    </lineage>
</organism>
<dbReference type="OrthoDB" id="982493at2"/>
<dbReference type="RefSeq" id="WP_151692479.1">
    <property type="nucleotide sequence ID" value="NZ_BMGX01000002.1"/>
</dbReference>
<gene>
    <name evidence="2" type="ORF">F8C82_05140</name>
</gene>
<keyword evidence="1" id="KW-0812">Transmembrane</keyword>
<protein>
    <submittedName>
        <fullName evidence="2">Exosortase F system-associated protein</fullName>
    </submittedName>
</protein>
<feature type="transmembrane region" description="Helical" evidence="1">
    <location>
        <begin position="89"/>
        <end position="111"/>
    </location>
</feature>
<dbReference type="InterPro" id="IPR026414">
    <property type="entry name" value="ExosoTase_F-assoc_memb"/>
</dbReference>
<evidence type="ECO:0000313" key="2">
    <source>
        <dbReference type="EMBL" id="KAB2817791.1"/>
    </source>
</evidence>
<feature type="transmembrane region" description="Helical" evidence="1">
    <location>
        <begin position="7"/>
        <end position="26"/>
    </location>
</feature>
<evidence type="ECO:0000256" key="1">
    <source>
        <dbReference type="SAM" id="Phobius"/>
    </source>
</evidence>
<name>A0A6L3ZIS7_9FLAO</name>
<sequence>MMRAFKNANWLIVAAAIIGLGSTYLMQAWLNPHSWLHGEILPWTDTWEDIRFGSKFQVVLNKAFRYLLNDLFSILLIHGLFQNRTYTRFAVWVLIFGLFVLVPIYLLLVFYAPSGYSSMISHLHRIIMNPVLMMLLIPYYYMLESQKKEE</sequence>
<keyword evidence="3" id="KW-1185">Reference proteome</keyword>
<accession>A0A6L3ZIS7</accession>
<dbReference type="Proteomes" id="UP000484164">
    <property type="component" value="Unassembled WGS sequence"/>
</dbReference>
<comment type="caution">
    <text evidence="2">The sequence shown here is derived from an EMBL/GenBank/DDBJ whole genome shotgun (WGS) entry which is preliminary data.</text>
</comment>
<evidence type="ECO:0000313" key="3">
    <source>
        <dbReference type="Proteomes" id="UP000484164"/>
    </source>
</evidence>
<keyword evidence="1" id="KW-1133">Transmembrane helix</keyword>
<feature type="transmembrane region" description="Helical" evidence="1">
    <location>
        <begin position="63"/>
        <end position="82"/>
    </location>
</feature>
<dbReference type="EMBL" id="WBVQ01000001">
    <property type="protein sequence ID" value="KAB2817791.1"/>
    <property type="molecule type" value="Genomic_DNA"/>
</dbReference>